<keyword evidence="1" id="KW-0812">Transmembrane</keyword>
<dbReference type="STRING" id="572544.Ilyop_1264"/>
<sequence>MIIAAINIFGLFLVALMVPFLSFLLPVYKIKKMRTMNMKSRLIANFLAMAAIGIFDLSLLIAYIGVFLVIETLYYYFEKYKPDMAIFDRIFVSTSIITLLALVFSLLVVKDSATVIEANKSLYIEALKMDPKQMEEVFKYISANSLFIMFIYSFICNYFTYFNLNSKTYRVWDFSYKWTLIYIIAFFSTKFLGTENFYLNNLLSISKLMYMIFGIKVIYSMFGKKFSIKGFTKILAVLTAAMFPTAVFIIGAVKSFDIIKINVEKK</sequence>
<organism evidence="2 3">
    <name type="scientific">Ilyobacter polytropus (strain ATCC 51220 / DSM 2926 / LMG 16218 / CuHBu1)</name>
    <dbReference type="NCBI Taxonomy" id="572544"/>
    <lineage>
        <taxon>Bacteria</taxon>
        <taxon>Fusobacteriati</taxon>
        <taxon>Fusobacteriota</taxon>
        <taxon>Fusobacteriia</taxon>
        <taxon>Fusobacteriales</taxon>
        <taxon>Fusobacteriaceae</taxon>
        <taxon>Ilyobacter</taxon>
    </lineage>
</organism>
<dbReference type="EMBL" id="CP002281">
    <property type="protein sequence ID" value="ADO83045.1"/>
    <property type="molecule type" value="Genomic_DNA"/>
</dbReference>
<dbReference type="KEGG" id="ipo:Ilyop_1264"/>
<feature type="transmembrane region" description="Helical" evidence="1">
    <location>
        <begin position="6"/>
        <end position="25"/>
    </location>
</feature>
<dbReference type="AlphaFoldDB" id="E3H9D6"/>
<protein>
    <recommendedName>
        <fullName evidence="4">DUF2232 domain-containing protein</fullName>
    </recommendedName>
</protein>
<evidence type="ECO:0000256" key="1">
    <source>
        <dbReference type="SAM" id="Phobius"/>
    </source>
</evidence>
<reference evidence="2 3" key="1">
    <citation type="journal article" date="2010" name="Stand. Genomic Sci.">
        <title>Complete genome sequence of Ilyobacter polytropus type strain (CuHbu1).</title>
        <authorList>
            <person name="Sikorski J."/>
            <person name="Chertkov O."/>
            <person name="Lapidus A."/>
            <person name="Nolan M."/>
            <person name="Lucas S."/>
            <person name="Del Rio T.G."/>
            <person name="Tice H."/>
            <person name="Cheng J.F."/>
            <person name="Tapia R."/>
            <person name="Han C."/>
            <person name="Goodwin L."/>
            <person name="Pitluck S."/>
            <person name="Liolios K."/>
            <person name="Ivanova N."/>
            <person name="Mavromatis K."/>
            <person name="Mikhailova N."/>
            <person name="Pati A."/>
            <person name="Chen A."/>
            <person name="Palaniappan K."/>
            <person name="Land M."/>
            <person name="Hauser L."/>
            <person name="Chang Y.J."/>
            <person name="Jeffries C.D."/>
            <person name="Brambilla E."/>
            <person name="Yasawong M."/>
            <person name="Rohde M."/>
            <person name="Pukall R."/>
            <person name="Spring S."/>
            <person name="Goker M."/>
            <person name="Woyke T."/>
            <person name="Bristow J."/>
            <person name="Eisen J.A."/>
            <person name="Markowitz V."/>
            <person name="Hugenholtz P."/>
            <person name="Kyrpides N.C."/>
            <person name="Klenk H.P."/>
        </authorList>
    </citation>
    <scope>NUCLEOTIDE SEQUENCE [LARGE SCALE GENOMIC DNA]</scope>
    <source>
        <strain evidence="3">ATCC 51220 / DSM 2926 / LMG 16218 / CuHBu1</strain>
    </source>
</reference>
<keyword evidence="1" id="KW-1133">Transmembrane helix</keyword>
<feature type="transmembrane region" description="Helical" evidence="1">
    <location>
        <begin position="137"/>
        <end position="155"/>
    </location>
</feature>
<dbReference type="OrthoDB" id="86776at2"/>
<dbReference type="eggNOG" id="ENOG50331VG">
    <property type="taxonomic scope" value="Bacteria"/>
</dbReference>
<feature type="transmembrane region" description="Helical" evidence="1">
    <location>
        <begin position="90"/>
        <end position="109"/>
    </location>
</feature>
<name>E3H9D6_ILYPC</name>
<feature type="transmembrane region" description="Helical" evidence="1">
    <location>
        <begin position="175"/>
        <end position="193"/>
    </location>
</feature>
<keyword evidence="3" id="KW-1185">Reference proteome</keyword>
<feature type="transmembrane region" description="Helical" evidence="1">
    <location>
        <begin position="205"/>
        <end position="222"/>
    </location>
</feature>
<dbReference type="RefSeq" id="WP_013387712.1">
    <property type="nucleotide sequence ID" value="NC_014632.1"/>
</dbReference>
<evidence type="ECO:0000313" key="3">
    <source>
        <dbReference type="Proteomes" id="UP000006875"/>
    </source>
</evidence>
<evidence type="ECO:0008006" key="4">
    <source>
        <dbReference type="Google" id="ProtNLM"/>
    </source>
</evidence>
<feature type="transmembrane region" description="Helical" evidence="1">
    <location>
        <begin position="234"/>
        <end position="256"/>
    </location>
</feature>
<dbReference type="Proteomes" id="UP000006875">
    <property type="component" value="Chromosome"/>
</dbReference>
<gene>
    <name evidence="2" type="ordered locus">Ilyop_1264</name>
</gene>
<dbReference type="HOGENOM" id="CLU_087889_0_0_0"/>
<proteinExistence type="predicted"/>
<keyword evidence="1" id="KW-0472">Membrane</keyword>
<evidence type="ECO:0000313" key="2">
    <source>
        <dbReference type="EMBL" id="ADO83045.1"/>
    </source>
</evidence>
<feature type="transmembrane region" description="Helical" evidence="1">
    <location>
        <begin position="46"/>
        <end position="70"/>
    </location>
</feature>
<accession>E3H9D6</accession>